<name>U3CG82_9VIBR</name>
<evidence type="ECO:0000256" key="4">
    <source>
        <dbReference type="PIRSR" id="PIRSR613078-2"/>
    </source>
</evidence>
<evidence type="ECO:0000256" key="1">
    <source>
        <dbReference type="ARBA" id="ARBA00023152"/>
    </source>
</evidence>
<accession>U3CG82</accession>
<gene>
    <name evidence="5" type="ORF">VEZ01S_28_00170</name>
</gene>
<dbReference type="InterPro" id="IPR013078">
    <property type="entry name" value="His_Pase_superF_clade-1"/>
</dbReference>
<evidence type="ECO:0000313" key="6">
    <source>
        <dbReference type="Proteomes" id="UP000016562"/>
    </source>
</evidence>
<dbReference type="InterPro" id="IPR050275">
    <property type="entry name" value="PGM_Phosphatase"/>
</dbReference>
<dbReference type="PANTHER" id="PTHR48100">
    <property type="entry name" value="BROAD-SPECIFICITY PHOSPHATASE YOR283W-RELATED"/>
    <property type="match status" value="1"/>
</dbReference>
<keyword evidence="2" id="KW-0413">Isomerase</keyword>
<feature type="active site" description="Proton donor/acceptor" evidence="3">
    <location>
        <position position="84"/>
    </location>
</feature>
<evidence type="ECO:0000256" key="2">
    <source>
        <dbReference type="ARBA" id="ARBA00023235"/>
    </source>
</evidence>
<dbReference type="SMART" id="SM00855">
    <property type="entry name" value="PGAM"/>
    <property type="match status" value="1"/>
</dbReference>
<dbReference type="STRING" id="1219080.VEZ01S_28_00170"/>
<feature type="active site" description="Tele-phosphohistidine intermediate" evidence="3">
    <location>
        <position position="11"/>
    </location>
</feature>
<dbReference type="PIRSF" id="PIRSF000709">
    <property type="entry name" value="6PFK_2-Ptase"/>
    <property type="match status" value="1"/>
</dbReference>
<dbReference type="RefSeq" id="WP_021713942.1">
    <property type="nucleotide sequence ID" value="NZ_BATM01000028.1"/>
</dbReference>
<organism evidence="5 6">
    <name type="scientific">Vibrio ezurae NBRC 102218</name>
    <dbReference type="NCBI Taxonomy" id="1219080"/>
    <lineage>
        <taxon>Bacteria</taxon>
        <taxon>Pseudomonadati</taxon>
        <taxon>Pseudomonadota</taxon>
        <taxon>Gammaproteobacteria</taxon>
        <taxon>Vibrionales</taxon>
        <taxon>Vibrionaceae</taxon>
        <taxon>Vibrio</taxon>
    </lineage>
</organism>
<feature type="binding site" evidence="4">
    <location>
        <begin position="10"/>
        <end position="17"/>
    </location>
    <ligand>
        <name>substrate</name>
    </ligand>
</feature>
<dbReference type="CDD" id="cd07067">
    <property type="entry name" value="HP_PGM_like"/>
    <property type="match status" value="1"/>
</dbReference>
<keyword evidence="1" id="KW-0324">Glycolysis</keyword>
<proteinExistence type="predicted"/>
<dbReference type="InterPro" id="IPR001345">
    <property type="entry name" value="PG/BPGM_mutase_AS"/>
</dbReference>
<sequence>MNTTKIFLLRHGQTQWNVEGRLQGQKNSPLTEVGVQQSIQARKLLEQFEIHKAYVSPLQRAVDTSDIVLEGRDVEVVTSEALMEISLGSWEGKLRGEAEVLTPEQYQLFLNSSEYFALQGAETFQQLQARLVAKLDDIFAKEACTNIMVVSHWIAIKTILAHYLDIPLSRLSEIADPENATLIQIEKDDNGSVVVKL</sequence>
<dbReference type="PANTHER" id="PTHR48100:SF1">
    <property type="entry name" value="HISTIDINE PHOSPHATASE FAMILY PROTEIN-RELATED"/>
    <property type="match status" value="1"/>
</dbReference>
<keyword evidence="6" id="KW-1185">Reference proteome</keyword>
<dbReference type="InterPro" id="IPR029033">
    <property type="entry name" value="His_PPase_superfam"/>
</dbReference>
<protein>
    <submittedName>
        <fullName evidence="5">Putative phosphoglycerate mutase</fullName>
    </submittedName>
</protein>
<dbReference type="GO" id="GO:0016791">
    <property type="term" value="F:phosphatase activity"/>
    <property type="evidence" value="ECO:0007669"/>
    <property type="project" value="TreeGrafter"/>
</dbReference>
<dbReference type="eggNOG" id="COG0406">
    <property type="taxonomic scope" value="Bacteria"/>
</dbReference>
<dbReference type="EMBL" id="BATM01000028">
    <property type="protein sequence ID" value="GAD80234.1"/>
    <property type="molecule type" value="Genomic_DNA"/>
</dbReference>
<dbReference type="PROSITE" id="PS00175">
    <property type="entry name" value="PG_MUTASE"/>
    <property type="match status" value="1"/>
</dbReference>
<feature type="binding site" evidence="4">
    <location>
        <position position="60"/>
    </location>
    <ligand>
        <name>substrate</name>
    </ligand>
</feature>
<comment type="caution">
    <text evidence="5">The sequence shown here is derived from an EMBL/GenBank/DDBJ whole genome shotgun (WGS) entry which is preliminary data.</text>
</comment>
<reference evidence="5 6" key="1">
    <citation type="submission" date="2013-09" db="EMBL/GenBank/DDBJ databases">
        <title>Whole genome shotgun sequence of Vibrio ezurae NBRC 102218.</title>
        <authorList>
            <person name="Yoshida I."/>
            <person name="Hosoyama A."/>
            <person name="Numata M."/>
            <person name="Hashimoto M."/>
            <person name="Hosoyama Y."/>
            <person name="Tsuchikane K."/>
            <person name="Noguchi M."/>
            <person name="Hirakata S."/>
            <person name="Ichikawa N."/>
            <person name="Ohji S."/>
            <person name="Yamazoe A."/>
            <person name="Fujita N."/>
        </authorList>
    </citation>
    <scope>NUCLEOTIDE SEQUENCE [LARGE SCALE GENOMIC DNA]</scope>
    <source>
        <strain evidence="5 6">NBRC 102218</strain>
    </source>
</reference>
<dbReference type="SUPFAM" id="SSF53254">
    <property type="entry name" value="Phosphoglycerate mutase-like"/>
    <property type="match status" value="1"/>
</dbReference>
<evidence type="ECO:0000313" key="5">
    <source>
        <dbReference type="EMBL" id="GAD80234.1"/>
    </source>
</evidence>
<dbReference type="Gene3D" id="3.40.50.1240">
    <property type="entry name" value="Phosphoglycerate mutase-like"/>
    <property type="match status" value="1"/>
</dbReference>
<dbReference type="AlphaFoldDB" id="U3CG82"/>
<dbReference type="GO" id="GO:0005737">
    <property type="term" value="C:cytoplasm"/>
    <property type="evidence" value="ECO:0007669"/>
    <property type="project" value="TreeGrafter"/>
</dbReference>
<dbReference type="Proteomes" id="UP000016562">
    <property type="component" value="Unassembled WGS sequence"/>
</dbReference>
<evidence type="ECO:0000256" key="3">
    <source>
        <dbReference type="PIRSR" id="PIRSR613078-1"/>
    </source>
</evidence>
<dbReference type="Pfam" id="PF00300">
    <property type="entry name" value="His_Phos_1"/>
    <property type="match status" value="1"/>
</dbReference>